<keyword evidence="3" id="KW-1185">Reference proteome</keyword>
<gene>
    <name evidence="2" type="ORF">L9F63_027690</name>
</gene>
<reference evidence="2" key="1">
    <citation type="journal article" date="2023" name="IScience">
        <title>Live-bearing cockroach genome reveals convergent evolutionary mechanisms linked to viviparity in insects and beyond.</title>
        <authorList>
            <person name="Fouks B."/>
            <person name="Harrison M.C."/>
            <person name="Mikhailova A.A."/>
            <person name="Marchal E."/>
            <person name="English S."/>
            <person name="Carruthers M."/>
            <person name="Jennings E.C."/>
            <person name="Chiamaka E.L."/>
            <person name="Frigard R.A."/>
            <person name="Pippel M."/>
            <person name="Attardo G.M."/>
            <person name="Benoit J.B."/>
            <person name="Bornberg-Bauer E."/>
            <person name="Tobe S.S."/>
        </authorList>
    </citation>
    <scope>NUCLEOTIDE SEQUENCE</scope>
    <source>
        <strain evidence="2">Stay&amp;Tobe</strain>
    </source>
</reference>
<evidence type="ECO:0000313" key="2">
    <source>
        <dbReference type="EMBL" id="KAJ9593066.1"/>
    </source>
</evidence>
<comment type="caution">
    <text evidence="2">The sequence shown here is derived from an EMBL/GenBank/DDBJ whole genome shotgun (WGS) entry which is preliminary data.</text>
</comment>
<organism evidence="2 3">
    <name type="scientific">Diploptera punctata</name>
    <name type="common">Pacific beetle cockroach</name>
    <dbReference type="NCBI Taxonomy" id="6984"/>
    <lineage>
        <taxon>Eukaryota</taxon>
        <taxon>Metazoa</taxon>
        <taxon>Ecdysozoa</taxon>
        <taxon>Arthropoda</taxon>
        <taxon>Hexapoda</taxon>
        <taxon>Insecta</taxon>
        <taxon>Pterygota</taxon>
        <taxon>Neoptera</taxon>
        <taxon>Polyneoptera</taxon>
        <taxon>Dictyoptera</taxon>
        <taxon>Blattodea</taxon>
        <taxon>Blaberoidea</taxon>
        <taxon>Blaberidae</taxon>
        <taxon>Diplopterinae</taxon>
        <taxon>Diploptera</taxon>
    </lineage>
</organism>
<protein>
    <submittedName>
        <fullName evidence="2">Uncharacterized protein</fullName>
    </submittedName>
</protein>
<reference evidence="2" key="2">
    <citation type="submission" date="2023-05" db="EMBL/GenBank/DDBJ databases">
        <authorList>
            <person name="Fouks B."/>
        </authorList>
    </citation>
    <scope>NUCLEOTIDE SEQUENCE</scope>
    <source>
        <strain evidence="2">Stay&amp;Tobe</strain>
        <tissue evidence="2">Testes</tissue>
    </source>
</reference>
<evidence type="ECO:0000256" key="1">
    <source>
        <dbReference type="SAM" id="MobiDB-lite"/>
    </source>
</evidence>
<proteinExistence type="predicted"/>
<dbReference type="EMBL" id="JASPKZ010003707">
    <property type="protein sequence ID" value="KAJ9593066.1"/>
    <property type="molecule type" value="Genomic_DNA"/>
</dbReference>
<dbReference type="Proteomes" id="UP001233999">
    <property type="component" value="Unassembled WGS sequence"/>
</dbReference>
<feature type="region of interest" description="Disordered" evidence="1">
    <location>
        <begin position="19"/>
        <end position="38"/>
    </location>
</feature>
<accession>A0AAD8EK15</accession>
<evidence type="ECO:0000313" key="3">
    <source>
        <dbReference type="Proteomes" id="UP001233999"/>
    </source>
</evidence>
<feature type="non-terminal residue" evidence="2">
    <location>
        <position position="1"/>
    </location>
</feature>
<feature type="non-terminal residue" evidence="2">
    <location>
        <position position="76"/>
    </location>
</feature>
<name>A0AAD8EK15_DIPPU</name>
<sequence>GTHLRLRPANNTVYNDVAHGSFSAKSPRQMRPRRIDNPRSCKFRCRSSIKLSHIFAASERHSSIRFSMATQVLHGR</sequence>
<dbReference type="AlphaFoldDB" id="A0AAD8EK15"/>